<accession>A0A516X1I5</accession>
<evidence type="ECO:0000313" key="4">
    <source>
        <dbReference type="EMBL" id="QDQ96939.1"/>
    </source>
</evidence>
<dbReference type="AlphaFoldDB" id="A0A516X1I5"/>
<keyword evidence="5" id="KW-1185">Reference proteome</keyword>
<proteinExistence type="inferred from homology"/>
<protein>
    <submittedName>
        <fullName evidence="4">Transglycosylase family protein</fullName>
    </submittedName>
</protein>
<dbReference type="CDD" id="cd13925">
    <property type="entry name" value="RPF"/>
    <property type="match status" value="1"/>
</dbReference>
<sequence length="182" mass="18415">MPLQLLRRTTAKEIPVAAPATIRTLGATIATTAALGIALALGAGTAHAYDWTGVAQCESSGNWHIDTGNGFYGGLQFSMPTWQAYGGVGNPAHATRADQVRVAERVLAGQGIGAWPTCGQHLRPGISPALAAEGFLPPGSVDLLPGSIALPPGSLGPPPGSFDPFASASAMIPPGSITLPFP</sequence>
<evidence type="ECO:0000313" key="5">
    <source>
        <dbReference type="Proteomes" id="UP000317344"/>
    </source>
</evidence>
<reference evidence="4 5" key="2">
    <citation type="submission" date="2019-07" db="EMBL/GenBank/DDBJ databases">
        <authorList>
            <person name="Huang Y."/>
        </authorList>
    </citation>
    <scope>NUCLEOTIDE SEQUENCE [LARGE SCALE GENOMIC DNA]</scope>
    <source>
        <strain evidence="4 5">HY188</strain>
    </source>
</reference>
<dbReference type="GO" id="GO:0016787">
    <property type="term" value="F:hydrolase activity"/>
    <property type="evidence" value="ECO:0007669"/>
    <property type="project" value="UniProtKB-KW"/>
</dbReference>
<name>A0A516X1I5_9ACTN</name>
<feature type="domain" description="Resuscitation-promoting factor core lysozyme-like" evidence="3">
    <location>
        <begin position="46"/>
        <end position="118"/>
    </location>
</feature>
<dbReference type="OrthoDB" id="1404170at2"/>
<dbReference type="EMBL" id="CP041765">
    <property type="protein sequence ID" value="QDQ96939.1"/>
    <property type="molecule type" value="Genomic_DNA"/>
</dbReference>
<keyword evidence="2" id="KW-0378">Hydrolase</keyword>
<dbReference type="Pfam" id="PF06737">
    <property type="entry name" value="Transglycosylas"/>
    <property type="match status" value="1"/>
</dbReference>
<reference evidence="4 5" key="1">
    <citation type="submission" date="2019-07" db="EMBL/GenBank/DDBJ databases">
        <title>Tomitella cavernea sp. nov., an actinomycete isolated from soil.</title>
        <authorList>
            <person name="Cheng J."/>
        </authorList>
    </citation>
    <scope>NUCLEOTIDE SEQUENCE [LARGE SCALE GENOMIC DNA]</scope>
    <source>
        <strain evidence="4 5">HY188</strain>
    </source>
</reference>
<organism evidence="4 5">
    <name type="scientific">Tomitella fengzijianii</name>
    <dbReference type="NCBI Taxonomy" id="2597660"/>
    <lineage>
        <taxon>Bacteria</taxon>
        <taxon>Bacillati</taxon>
        <taxon>Actinomycetota</taxon>
        <taxon>Actinomycetes</taxon>
        <taxon>Mycobacteriales</taxon>
        <taxon>Tomitella</taxon>
    </lineage>
</organism>
<dbReference type="Proteomes" id="UP000317344">
    <property type="component" value="Chromosome"/>
</dbReference>
<evidence type="ECO:0000256" key="1">
    <source>
        <dbReference type="ARBA" id="ARBA00010830"/>
    </source>
</evidence>
<dbReference type="Gene3D" id="1.10.530.10">
    <property type="match status" value="1"/>
</dbReference>
<comment type="similarity">
    <text evidence="1">Belongs to the transglycosylase family. Rpf subfamily.</text>
</comment>
<evidence type="ECO:0000259" key="3">
    <source>
        <dbReference type="Pfam" id="PF06737"/>
    </source>
</evidence>
<gene>
    <name evidence="4" type="ORF">FO059_05830</name>
</gene>
<evidence type="ECO:0000256" key="2">
    <source>
        <dbReference type="ARBA" id="ARBA00022801"/>
    </source>
</evidence>
<dbReference type="KEGG" id="toy:FO059_05830"/>
<dbReference type="InterPro" id="IPR010618">
    <property type="entry name" value="RPF"/>
</dbReference>
<dbReference type="InterPro" id="IPR023346">
    <property type="entry name" value="Lysozyme-like_dom_sf"/>
</dbReference>
<dbReference type="SUPFAM" id="SSF53955">
    <property type="entry name" value="Lysozyme-like"/>
    <property type="match status" value="1"/>
</dbReference>